<keyword evidence="2" id="KW-0732">Signal</keyword>
<dbReference type="UniPathway" id="UPA00694"/>
<dbReference type="GO" id="GO:0019867">
    <property type="term" value="C:outer membrane"/>
    <property type="evidence" value="ECO:0007669"/>
    <property type="project" value="InterPro"/>
</dbReference>
<dbReference type="SMART" id="SM00028">
    <property type="entry name" value="TPR"/>
    <property type="match status" value="9"/>
</dbReference>
<keyword evidence="5" id="KW-0135">Cellulose biosynthesis</keyword>
<dbReference type="Pfam" id="PF05420">
    <property type="entry name" value="BCSC_C"/>
    <property type="match status" value="1"/>
</dbReference>
<dbReference type="InterPro" id="IPR019734">
    <property type="entry name" value="TPR_rpt"/>
</dbReference>
<keyword evidence="3" id="KW-0677">Repeat</keyword>
<feature type="repeat" description="TPR" evidence="6">
    <location>
        <begin position="753"/>
        <end position="786"/>
    </location>
</feature>
<name>A0A7Z2GBU8_9BURK</name>
<evidence type="ECO:0000256" key="1">
    <source>
        <dbReference type="ARBA" id="ARBA00005186"/>
    </source>
</evidence>
<evidence type="ECO:0000256" key="2">
    <source>
        <dbReference type="ARBA" id="ARBA00022729"/>
    </source>
</evidence>
<gene>
    <name evidence="8" type="ORF">FAZ97_28650</name>
</gene>
<sequence>MQRPRRGCAKSSTRNNNQETFMLVSRSQVCVLGLLLTSVSHPAWAQDASSRMLLEQGRYWQAHDKPDLAAQSWSKLLLTDPKQPEGLYGMGSIAIGKKQFSVANDYLARLRAAAPDSRYVPLLEQDLRLAVEPGKSTFAKARQMAQDAVNQNDPKALAAAMAQYDKALGGKPPQGSVAREYYTFLGYTEGGVDPAIQGLTRLNTETPNDPYTQLALAQHQVRDERERAAGVALLEKLAVRPDIGGAATEAWRSVLTWVTPTPKNRSWFEDYLKLHPDDDEIRHQLLSPRAPGAAAAAPVMDPRLTRGFAAFKAGDITTAEQCFTDVLRDKPNDTDALGGLGLVRMQQGDLAQAQTLLARAVARPGAGANWNKALASARYWLLVNQAEGAQSVGDYAAARSKLDQALRMDPAEPGGRNASARLYAAQGDLPHAEKVYREVLAAHPNNREAVSGLVDILAATGRADEAQKWVDGMSPEQQAGVGGLDRLRAAVASGRADAAEQRGDLDAAQRILEDAQRADPDNPWIRLELARFELRQGHADEARELVDGLLASNPDNPDALYASALLAMQMGDWTRAQDTMARIPTAARTPNMVATAQQIDFQAVAAQASQLARDGNLDDARNMLTRLEASAGKDPARVSALAQAWVDAGNLPRAMALMHGLMLDSTKGGLKSSGPDVQLAYAGLLLKTGQNVQAQDVMRGLQGATLTADQRRQLDDLNYLYAVRLAEQQRQQGDLAQAYDTLAPVLAKRPNDSLANAALARMYAADGQYGKALSLYRKAAANDPDNPGLQLGVAMTAVQAGKGSVANAALKRAIAKAPNDPDVLAGAARVYVMQGNTRDAQALLVRAIAAKEKRLGVQAQGVHVAGNPFVHDDDRRRRAVRNARQSTATAFAAQGGAGAASDGALANDAGTAPVLVAATASTAAGERSAARASALPTVAGTPIGAQAPQDAVAASAPQEGTISLDDMRNELDDIRSERSPEIRGGLFVSSNNSVGGTSQLTNVQQPLEALLPVGNGKLSLRVTPVELDGGTLGTDVYSSSQFGGGPAAAEDQKSGTVAAPGAQSAHGVGLGVGFETRKWAFDIGTTPLGFQYTNVVGGVSFKSAIGSQQSGWFNAGVSRRAVTDSITSFAGSTDARSGLSWGGVTANGLHGAIGLDNQEYGFYGYGSLKYLDGHNVQSNAGAEVGAGTYWYLLRSANNMLTVGMNLSGEFYRHNENNFTYGNGGYFSPQRFFAFTVPVTWAQRSDRWTYKLQGSAGLQYYHQDGVPYFPTDSGLQAQAESSASRIELGDGAVHPAQSKTGIGYNLLAAAEYRFSNHLTGGASVGANNASSYRQWVAGLYLRFSFAPQTKSLDMPVMPYQSHYNDQ</sequence>
<evidence type="ECO:0000256" key="4">
    <source>
        <dbReference type="ARBA" id="ARBA00022803"/>
    </source>
</evidence>
<accession>A0A7Z2GBU8</accession>
<keyword evidence="4 6" id="KW-0802">TPR repeat</keyword>
<dbReference type="PRINTS" id="PR01441">
    <property type="entry name" value="CELLSNTHASEC"/>
</dbReference>
<keyword evidence="9" id="KW-1185">Reference proteome</keyword>
<protein>
    <submittedName>
        <fullName evidence="8">Tetratricopeptide repeat protein</fullName>
    </submittedName>
</protein>
<dbReference type="KEGG" id="pacp:FAZ97_28650"/>
<dbReference type="InterPro" id="IPR008410">
    <property type="entry name" value="BCSC_C"/>
</dbReference>
<reference evidence="8 9" key="1">
    <citation type="submission" date="2019-12" db="EMBL/GenBank/DDBJ databases">
        <title>Paraburkholderia acidiphila 7Q-K02 sp. nov and Paraburkholderia acidisoli DHF22 sp. nov., two strains isolated from forest soil.</title>
        <authorList>
            <person name="Gao Z."/>
            <person name="Qiu L."/>
        </authorList>
    </citation>
    <scope>NUCLEOTIDE SEQUENCE [LARGE SCALE GENOMIC DNA]</scope>
    <source>
        <strain evidence="8 9">7Q-K02</strain>
    </source>
</reference>
<dbReference type="InterPro" id="IPR051012">
    <property type="entry name" value="CellSynth/LPSAsmb/PSIAsmb"/>
</dbReference>
<evidence type="ECO:0000313" key="8">
    <source>
        <dbReference type="EMBL" id="QGZ58916.1"/>
    </source>
</evidence>
<dbReference type="GO" id="GO:0030244">
    <property type="term" value="P:cellulose biosynthetic process"/>
    <property type="evidence" value="ECO:0007669"/>
    <property type="project" value="UniProtKB-KW"/>
</dbReference>
<dbReference type="PANTHER" id="PTHR45586:SF1">
    <property type="entry name" value="LIPOPOLYSACCHARIDE ASSEMBLY PROTEIN B"/>
    <property type="match status" value="1"/>
</dbReference>
<dbReference type="PANTHER" id="PTHR45586">
    <property type="entry name" value="TPR REPEAT-CONTAINING PROTEIN PA4667"/>
    <property type="match status" value="1"/>
</dbReference>
<evidence type="ECO:0000256" key="5">
    <source>
        <dbReference type="ARBA" id="ARBA00022916"/>
    </source>
</evidence>
<evidence type="ECO:0000256" key="6">
    <source>
        <dbReference type="PROSITE-ProRule" id="PRU00339"/>
    </source>
</evidence>
<feature type="domain" description="Cellulose synthase operon C C-terminal" evidence="7">
    <location>
        <begin position="998"/>
        <end position="1344"/>
    </location>
</feature>
<dbReference type="PROSITE" id="PS50005">
    <property type="entry name" value="TPR"/>
    <property type="match status" value="1"/>
</dbReference>
<dbReference type="Gene3D" id="1.25.40.10">
    <property type="entry name" value="Tetratricopeptide repeat domain"/>
    <property type="match status" value="4"/>
</dbReference>
<dbReference type="Proteomes" id="UP000434209">
    <property type="component" value="Chromosome 3"/>
</dbReference>
<dbReference type="InterPro" id="IPR003921">
    <property type="entry name" value="Cell_synth_C"/>
</dbReference>
<dbReference type="GO" id="GO:0006011">
    <property type="term" value="P:UDP-alpha-D-glucose metabolic process"/>
    <property type="evidence" value="ECO:0007669"/>
    <property type="project" value="InterPro"/>
</dbReference>
<evidence type="ECO:0000313" key="9">
    <source>
        <dbReference type="Proteomes" id="UP000434209"/>
    </source>
</evidence>
<dbReference type="InterPro" id="IPR011990">
    <property type="entry name" value="TPR-like_helical_dom_sf"/>
</dbReference>
<dbReference type="EMBL" id="CP046911">
    <property type="protein sequence ID" value="QGZ58916.1"/>
    <property type="molecule type" value="Genomic_DNA"/>
</dbReference>
<proteinExistence type="predicted"/>
<evidence type="ECO:0000259" key="7">
    <source>
        <dbReference type="Pfam" id="PF05420"/>
    </source>
</evidence>
<dbReference type="Pfam" id="PF13432">
    <property type="entry name" value="TPR_16"/>
    <property type="match status" value="1"/>
</dbReference>
<comment type="pathway">
    <text evidence="1">Glycan metabolism; bacterial cellulose biosynthesis.</text>
</comment>
<dbReference type="Pfam" id="PF14559">
    <property type="entry name" value="TPR_19"/>
    <property type="match status" value="4"/>
</dbReference>
<evidence type="ECO:0000256" key="3">
    <source>
        <dbReference type="ARBA" id="ARBA00022737"/>
    </source>
</evidence>
<dbReference type="SMR" id="A0A7Z2GBU8"/>
<dbReference type="SUPFAM" id="SSF48452">
    <property type="entry name" value="TPR-like"/>
    <property type="match status" value="2"/>
</dbReference>
<organism evidence="8 9">
    <name type="scientific">Paraburkholderia acidiphila</name>
    <dbReference type="NCBI Taxonomy" id="2571747"/>
    <lineage>
        <taxon>Bacteria</taxon>
        <taxon>Pseudomonadati</taxon>
        <taxon>Pseudomonadota</taxon>
        <taxon>Betaproteobacteria</taxon>
        <taxon>Burkholderiales</taxon>
        <taxon>Burkholderiaceae</taxon>
        <taxon>Paraburkholderia</taxon>
    </lineage>
</organism>